<sequence length="74" mass="8430">MDDLKHSITCPLTKHSIVPFDSTLCLHPIPQRTNSPEITTVFEITLFFFSPLTLQKETEIYVISQESANPHSSR</sequence>
<organism evidence="1 2">
    <name type="scientific">Caerostris extrusa</name>
    <name type="common">Bark spider</name>
    <name type="synonym">Caerostris bankana</name>
    <dbReference type="NCBI Taxonomy" id="172846"/>
    <lineage>
        <taxon>Eukaryota</taxon>
        <taxon>Metazoa</taxon>
        <taxon>Ecdysozoa</taxon>
        <taxon>Arthropoda</taxon>
        <taxon>Chelicerata</taxon>
        <taxon>Arachnida</taxon>
        <taxon>Araneae</taxon>
        <taxon>Araneomorphae</taxon>
        <taxon>Entelegynae</taxon>
        <taxon>Araneoidea</taxon>
        <taxon>Araneidae</taxon>
        <taxon>Caerostris</taxon>
    </lineage>
</organism>
<dbReference type="EMBL" id="BPLR01007939">
    <property type="protein sequence ID" value="GIY20808.1"/>
    <property type="molecule type" value="Genomic_DNA"/>
</dbReference>
<gene>
    <name evidence="1" type="ORF">CEXT_28291</name>
</gene>
<evidence type="ECO:0000313" key="2">
    <source>
        <dbReference type="Proteomes" id="UP001054945"/>
    </source>
</evidence>
<protein>
    <submittedName>
        <fullName evidence="1">Uncharacterized protein</fullName>
    </submittedName>
</protein>
<comment type="caution">
    <text evidence="1">The sequence shown here is derived from an EMBL/GenBank/DDBJ whole genome shotgun (WGS) entry which is preliminary data.</text>
</comment>
<accession>A0AAV4RL99</accession>
<dbReference type="Proteomes" id="UP001054945">
    <property type="component" value="Unassembled WGS sequence"/>
</dbReference>
<reference evidence="1 2" key="1">
    <citation type="submission" date="2021-06" db="EMBL/GenBank/DDBJ databases">
        <title>Caerostris extrusa draft genome.</title>
        <authorList>
            <person name="Kono N."/>
            <person name="Arakawa K."/>
        </authorList>
    </citation>
    <scope>NUCLEOTIDE SEQUENCE [LARGE SCALE GENOMIC DNA]</scope>
</reference>
<proteinExistence type="predicted"/>
<dbReference type="AlphaFoldDB" id="A0AAV4RL99"/>
<keyword evidence="2" id="KW-1185">Reference proteome</keyword>
<name>A0AAV4RL99_CAEEX</name>
<evidence type="ECO:0000313" key="1">
    <source>
        <dbReference type="EMBL" id="GIY20808.1"/>
    </source>
</evidence>